<dbReference type="OrthoDB" id="3783539at2759"/>
<evidence type="ECO:0000313" key="1">
    <source>
        <dbReference type="EMBL" id="KIM97295.1"/>
    </source>
</evidence>
<reference evidence="1 2" key="1">
    <citation type="submission" date="2014-04" db="EMBL/GenBank/DDBJ databases">
        <authorList>
            <consortium name="DOE Joint Genome Institute"/>
            <person name="Kuo A."/>
            <person name="Martino E."/>
            <person name="Perotto S."/>
            <person name="Kohler A."/>
            <person name="Nagy L.G."/>
            <person name="Floudas D."/>
            <person name="Copeland A."/>
            <person name="Barry K.W."/>
            <person name="Cichocki N."/>
            <person name="Veneault-Fourrey C."/>
            <person name="LaButti K."/>
            <person name="Lindquist E.A."/>
            <person name="Lipzen A."/>
            <person name="Lundell T."/>
            <person name="Morin E."/>
            <person name="Murat C."/>
            <person name="Sun H."/>
            <person name="Tunlid A."/>
            <person name="Henrissat B."/>
            <person name="Grigoriev I.V."/>
            <person name="Hibbett D.S."/>
            <person name="Martin F."/>
            <person name="Nordberg H.P."/>
            <person name="Cantor M.N."/>
            <person name="Hua S.X."/>
        </authorList>
    </citation>
    <scope>NUCLEOTIDE SEQUENCE [LARGE SCALE GENOMIC DNA]</scope>
    <source>
        <strain evidence="1 2">Zn</strain>
    </source>
</reference>
<proteinExistence type="predicted"/>
<accession>A0A0C3GMF2</accession>
<dbReference type="Proteomes" id="UP000054321">
    <property type="component" value="Unassembled WGS sequence"/>
</dbReference>
<dbReference type="HOGENOM" id="CLU_2654175_0_0_1"/>
<dbReference type="EMBL" id="KN832882">
    <property type="protein sequence ID" value="KIM97295.1"/>
    <property type="molecule type" value="Genomic_DNA"/>
</dbReference>
<sequence>MYDNTTNRLPTQIIEGQHVDQQKLMTMLKSIYGTSDGRNNFRVELRLNKYKIYASEPLSNAGLTDDQIEGCRVYRRR</sequence>
<keyword evidence="2" id="KW-1185">Reference proteome</keyword>
<dbReference type="InParanoid" id="A0A0C3GMF2"/>
<reference evidence="2" key="2">
    <citation type="submission" date="2015-01" db="EMBL/GenBank/DDBJ databases">
        <title>Evolutionary Origins and Diversification of the Mycorrhizal Mutualists.</title>
        <authorList>
            <consortium name="DOE Joint Genome Institute"/>
            <consortium name="Mycorrhizal Genomics Consortium"/>
            <person name="Kohler A."/>
            <person name="Kuo A."/>
            <person name="Nagy L.G."/>
            <person name="Floudas D."/>
            <person name="Copeland A."/>
            <person name="Barry K.W."/>
            <person name="Cichocki N."/>
            <person name="Veneault-Fourrey C."/>
            <person name="LaButti K."/>
            <person name="Lindquist E.A."/>
            <person name="Lipzen A."/>
            <person name="Lundell T."/>
            <person name="Morin E."/>
            <person name="Murat C."/>
            <person name="Riley R."/>
            <person name="Ohm R."/>
            <person name="Sun H."/>
            <person name="Tunlid A."/>
            <person name="Henrissat B."/>
            <person name="Grigoriev I.V."/>
            <person name="Hibbett D.S."/>
            <person name="Martin F."/>
        </authorList>
    </citation>
    <scope>NUCLEOTIDE SEQUENCE [LARGE SCALE GENOMIC DNA]</scope>
    <source>
        <strain evidence="2">Zn</strain>
    </source>
</reference>
<dbReference type="AlphaFoldDB" id="A0A0C3GMF2"/>
<name>A0A0C3GMF2_OIDMZ</name>
<organism evidence="1 2">
    <name type="scientific">Oidiodendron maius (strain Zn)</name>
    <dbReference type="NCBI Taxonomy" id="913774"/>
    <lineage>
        <taxon>Eukaryota</taxon>
        <taxon>Fungi</taxon>
        <taxon>Dikarya</taxon>
        <taxon>Ascomycota</taxon>
        <taxon>Pezizomycotina</taxon>
        <taxon>Leotiomycetes</taxon>
        <taxon>Leotiomycetes incertae sedis</taxon>
        <taxon>Myxotrichaceae</taxon>
        <taxon>Oidiodendron</taxon>
    </lineage>
</organism>
<evidence type="ECO:0000313" key="2">
    <source>
        <dbReference type="Proteomes" id="UP000054321"/>
    </source>
</evidence>
<protein>
    <submittedName>
        <fullName evidence="1">Uncharacterized protein</fullName>
    </submittedName>
</protein>
<gene>
    <name evidence="1" type="ORF">OIDMADRAFT_20488</name>
</gene>